<dbReference type="CDD" id="cd04198">
    <property type="entry name" value="eIF-2B_gamma_N"/>
    <property type="match status" value="1"/>
</dbReference>
<reference evidence="11" key="2">
    <citation type="submission" date="2025-08" db="UniProtKB">
        <authorList>
            <consortium name="Ensembl"/>
        </authorList>
    </citation>
    <scope>IDENTIFICATION</scope>
</reference>
<keyword evidence="12" id="KW-1185">Reference proteome</keyword>
<sequence length="241" mass="27239">MEFHSVVIAMGGGSWMTDLTSSVPKPLLPVGNKPLIWYQVIVVISKDMQKCLPYTDFKIKFDVCVMDETNMGTANSLCHISQIIKTDVLVLNCDIITAIVPHEAMDVFHAYNASLAMLMRKSQDSKELVSGEKGKSKPVEQQDFIGADSMGKRLFFMANEADLDEKILIKASILQRHPRIHFHTGLVDAYLYCLKKYVVDFLVENRQRPSFCQPQLLSCLAVCIDLLLRHVSSRKKMQLSK</sequence>
<dbReference type="SUPFAM" id="SSF53448">
    <property type="entry name" value="Nucleotide-diphospho-sugar transferases"/>
    <property type="match status" value="1"/>
</dbReference>
<dbReference type="GO" id="GO:0005851">
    <property type="term" value="C:eukaryotic translation initiation factor 2B complex"/>
    <property type="evidence" value="ECO:0007669"/>
    <property type="project" value="TreeGrafter"/>
</dbReference>
<dbReference type="GeneTree" id="ENSGT00510000047486"/>
<evidence type="ECO:0000256" key="6">
    <source>
        <dbReference type="ARBA" id="ARBA00044196"/>
    </source>
</evidence>
<feature type="domain" description="Nucleotidyl transferase" evidence="10">
    <location>
        <begin position="6"/>
        <end position="121"/>
    </location>
</feature>
<name>A0A4X2L151_VOMUR</name>
<dbReference type="OMA" id="IVPHEAM"/>
<dbReference type="GO" id="GO:0005829">
    <property type="term" value="C:cytosol"/>
    <property type="evidence" value="ECO:0007669"/>
    <property type="project" value="UniProtKB-SubCell"/>
</dbReference>
<evidence type="ECO:0000259" key="10">
    <source>
        <dbReference type="Pfam" id="PF00483"/>
    </source>
</evidence>
<evidence type="ECO:0000256" key="4">
    <source>
        <dbReference type="ARBA" id="ARBA00022540"/>
    </source>
</evidence>
<comment type="function">
    <text evidence="8">Acts as a component of the translation initiation factor 2B (eIF2B) complex, which catalyzes the exchange of GDP for GTP on the eukaryotic initiation factor 2 (eIF2) complex gamma subunit. Its guanine nucleotide exchange factor activity is repressed when bound to eIF2 complex phosphorylated on the alpha subunit, thereby limiting the amount of methionyl-initiator methionine tRNA available to the ribosome and consequently global translation is repressed.</text>
</comment>
<comment type="similarity">
    <text evidence="2">Belongs to the eIF-2B gamma/epsilon subunits family.</text>
</comment>
<evidence type="ECO:0000256" key="1">
    <source>
        <dbReference type="ARBA" id="ARBA00004514"/>
    </source>
</evidence>
<dbReference type="Proteomes" id="UP000314987">
    <property type="component" value="Unassembled WGS sequence"/>
</dbReference>
<evidence type="ECO:0000256" key="7">
    <source>
        <dbReference type="ARBA" id="ARBA00044229"/>
    </source>
</evidence>
<dbReference type="GO" id="GO:0003743">
    <property type="term" value="F:translation initiation factor activity"/>
    <property type="evidence" value="ECO:0007669"/>
    <property type="project" value="UniProtKB-KW"/>
</dbReference>
<dbReference type="PANTHER" id="PTHR45989:SF1">
    <property type="entry name" value="TRANSLATION INITIATION FACTOR EIF-2B SUBUNIT GAMMA"/>
    <property type="match status" value="1"/>
</dbReference>
<reference evidence="11" key="3">
    <citation type="submission" date="2025-09" db="UniProtKB">
        <authorList>
            <consortium name="Ensembl"/>
        </authorList>
    </citation>
    <scope>IDENTIFICATION</scope>
</reference>
<dbReference type="InterPro" id="IPR029044">
    <property type="entry name" value="Nucleotide-diphossugar_trans"/>
</dbReference>
<evidence type="ECO:0000256" key="9">
    <source>
        <dbReference type="ARBA" id="ARBA00046432"/>
    </source>
</evidence>
<dbReference type="Pfam" id="PF00483">
    <property type="entry name" value="NTP_transferase"/>
    <property type="match status" value="1"/>
</dbReference>
<evidence type="ECO:0000256" key="8">
    <source>
        <dbReference type="ARBA" id="ARBA00045373"/>
    </source>
</evidence>
<keyword evidence="5" id="KW-0648">Protein biosynthesis</keyword>
<accession>A0A4X2L151</accession>
<proteinExistence type="inferred from homology"/>
<evidence type="ECO:0000256" key="2">
    <source>
        <dbReference type="ARBA" id="ARBA00007878"/>
    </source>
</evidence>
<comment type="subcellular location">
    <subcellularLocation>
        <location evidence="1">Cytoplasm</location>
        <location evidence="1">Cytosol</location>
    </subcellularLocation>
</comment>
<dbReference type="PANTHER" id="PTHR45989">
    <property type="entry name" value="TRANSLATION INITIATION FACTOR EIF-2B SUBUNIT GAMMA"/>
    <property type="match status" value="1"/>
</dbReference>
<dbReference type="InterPro" id="IPR051960">
    <property type="entry name" value="eIF2B_gamma"/>
</dbReference>
<dbReference type="Gene3D" id="3.90.550.10">
    <property type="entry name" value="Spore Coat Polysaccharide Biosynthesis Protein SpsA, Chain A"/>
    <property type="match status" value="1"/>
</dbReference>
<reference evidence="12" key="1">
    <citation type="submission" date="2018-12" db="EMBL/GenBank/DDBJ databases">
        <authorList>
            <person name="Yazar S."/>
        </authorList>
    </citation>
    <scope>NUCLEOTIDE SEQUENCE [LARGE SCALE GENOMIC DNA]</scope>
</reference>
<evidence type="ECO:0000313" key="12">
    <source>
        <dbReference type="Proteomes" id="UP000314987"/>
    </source>
</evidence>
<dbReference type="GO" id="GO:0002183">
    <property type="term" value="P:cytoplasmic translational initiation"/>
    <property type="evidence" value="ECO:0007669"/>
    <property type="project" value="TreeGrafter"/>
</dbReference>
<evidence type="ECO:0000256" key="3">
    <source>
        <dbReference type="ARBA" id="ARBA00022490"/>
    </source>
</evidence>
<dbReference type="Ensembl" id="ENSVURT00010016953.1">
    <property type="protein sequence ID" value="ENSVURP00010014917.1"/>
    <property type="gene ID" value="ENSVURG00010011412.1"/>
</dbReference>
<dbReference type="STRING" id="29139.ENSVURP00010014917"/>
<protein>
    <recommendedName>
        <fullName evidence="6">Translation initiation factor eIF2B subunit gamma</fullName>
    </recommendedName>
    <alternativeName>
        <fullName evidence="7">eIF2B GDP-GTP exchange factor subunit gamma</fullName>
    </alternativeName>
</protein>
<dbReference type="GO" id="GO:0005085">
    <property type="term" value="F:guanyl-nucleotide exchange factor activity"/>
    <property type="evidence" value="ECO:0007669"/>
    <property type="project" value="TreeGrafter"/>
</dbReference>
<dbReference type="InterPro" id="IPR005835">
    <property type="entry name" value="NTP_transferase_dom"/>
</dbReference>
<evidence type="ECO:0000256" key="5">
    <source>
        <dbReference type="ARBA" id="ARBA00022917"/>
    </source>
</evidence>
<keyword evidence="4" id="KW-0396">Initiation factor</keyword>
<organism evidence="11 12">
    <name type="scientific">Vombatus ursinus</name>
    <name type="common">Common wombat</name>
    <dbReference type="NCBI Taxonomy" id="29139"/>
    <lineage>
        <taxon>Eukaryota</taxon>
        <taxon>Metazoa</taxon>
        <taxon>Chordata</taxon>
        <taxon>Craniata</taxon>
        <taxon>Vertebrata</taxon>
        <taxon>Euteleostomi</taxon>
        <taxon>Mammalia</taxon>
        <taxon>Metatheria</taxon>
        <taxon>Diprotodontia</taxon>
        <taxon>Vombatidae</taxon>
        <taxon>Vombatus</taxon>
    </lineage>
</organism>
<dbReference type="AlphaFoldDB" id="A0A4X2L151"/>
<evidence type="ECO:0000313" key="11">
    <source>
        <dbReference type="Ensembl" id="ENSVURP00010014917.1"/>
    </source>
</evidence>
<keyword evidence="3" id="KW-0963">Cytoplasm</keyword>
<comment type="subunit">
    <text evidence="9">Component of the translation initiation factor 2B (eIF2B) complex which is a heterodecamer of two sets of five different subunits: alpha, beta, gamma, delta and epsilon. Subunits alpha, beta and delta comprise a regulatory subcomplex and subunits epsilon and gamma comprise a catalytic subcomplex. Within the complex, the hexameric regulatory complex resides at the center, with the two heterodimeric catalytic subcomplexes bound on opposite sides.</text>
</comment>